<accession>A0A1N6EI91</accession>
<proteinExistence type="predicted"/>
<reference evidence="2" key="1">
    <citation type="submission" date="2016-12" db="EMBL/GenBank/DDBJ databases">
        <authorList>
            <person name="Varghese N."/>
            <person name="Submissions S."/>
        </authorList>
    </citation>
    <scope>NUCLEOTIDE SEQUENCE [LARGE SCALE GENOMIC DNA]</scope>
    <source>
        <strain evidence="2">DSM 16779</strain>
    </source>
</reference>
<sequence length="200" mass="22691">MKPKNIPGVPQHFKGSFHDTESFVEVRNSEELDLKYDALKQRFFSINHWRKYCNESSADFKLCNSSGIIVDRLPQIGDYIRIDIPGPGGKEGRSYDWVQIVMIDTNIPDRIMIQCRPSKDPVKENSRKIAHFYSNAATSTFVISKQGNILKAGIYGRNEYPNLKSGFLNCIRNIAIAIGGMLGFSKIQWKCLTDGLIDLK</sequence>
<dbReference type="OrthoDB" id="947646at2"/>
<dbReference type="AlphaFoldDB" id="A0A1N6EI91"/>
<dbReference type="STRING" id="59733.SAMN05421769_0398"/>
<keyword evidence="2" id="KW-1185">Reference proteome</keyword>
<dbReference type="RefSeq" id="WP_074228309.1">
    <property type="nucleotide sequence ID" value="NZ_FSRQ01000001.1"/>
</dbReference>
<dbReference type="EMBL" id="FSRQ01000001">
    <property type="protein sequence ID" value="SIN82738.1"/>
    <property type="molecule type" value="Genomic_DNA"/>
</dbReference>
<name>A0A1N6EI91_9FLAO</name>
<gene>
    <name evidence="1" type="ORF">SAMN05421769_0398</name>
</gene>
<protein>
    <submittedName>
        <fullName evidence="1">Uncharacterized protein</fullName>
    </submittedName>
</protein>
<dbReference type="Proteomes" id="UP000184782">
    <property type="component" value="Unassembled WGS sequence"/>
</dbReference>
<evidence type="ECO:0000313" key="1">
    <source>
        <dbReference type="EMBL" id="SIN82738.1"/>
    </source>
</evidence>
<evidence type="ECO:0000313" key="2">
    <source>
        <dbReference type="Proteomes" id="UP000184782"/>
    </source>
</evidence>
<organism evidence="1 2">
    <name type="scientific">Chryseobacterium scophthalmum</name>
    <dbReference type="NCBI Taxonomy" id="59733"/>
    <lineage>
        <taxon>Bacteria</taxon>
        <taxon>Pseudomonadati</taxon>
        <taxon>Bacteroidota</taxon>
        <taxon>Flavobacteriia</taxon>
        <taxon>Flavobacteriales</taxon>
        <taxon>Weeksellaceae</taxon>
        <taxon>Chryseobacterium group</taxon>
        <taxon>Chryseobacterium</taxon>
    </lineage>
</organism>